<sequence>MTQLFKPVPGTGQFIFACPLCQGKLDWVSSDGVYCAADDLTFACEDGIWHFLLPQRVAALAQFRQEYEIVRQQEGRGSDDPAFYRALPFVGEGNPQITQISQIFSSRSLRLKNDWAIRAQSFGTLVKQVILPLERVGKRPLSILDLGAGNGWLSNQLARRGHKVAAVDLGVSKWDGLGAHLYYETNFACLQAEFDHLPLEENQVDVVIFNASFHYSVDYAVTLGEARRVLREDGVIVVLDTAVYQHHASGQQMVAEREAAFNKQFGFASNALPNENFLTPTRLNQLAEQLCLSWIQFDTVPMWRQWVRRLKVRLRGQREPAQFPIVVFATGTTKEGEGVADGRLWTARKNIKDFAEPVLSLPKDLTDFPTSSFFSVPSVAKNSLWLFLARVGQQGVLLLFVALVA</sequence>
<evidence type="ECO:0000313" key="2">
    <source>
        <dbReference type="EMBL" id="VAW32998.1"/>
    </source>
</evidence>
<name>A0A3B0UQ39_9ZZZZ</name>
<proteinExistence type="predicted"/>
<dbReference type="Pfam" id="PF08241">
    <property type="entry name" value="Methyltransf_11"/>
    <property type="match status" value="1"/>
</dbReference>
<dbReference type="SUPFAM" id="SSF53335">
    <property type="entry name" value="S-adenosyl-L-methionine-dependent methyltransferases"/>
    <property type="match status" value="1"/>
</dbReference>
<dbReference type="PROSITE" id="PS51257">
    <property type="entry name" value="PROKAR_LIPOPROTEIN"/>
    <property type="match status" value="1"/>
</dbReference>
<feature type="domain" description="Methyltransferase type 11" evidence="1">
    <location>
        <begin position="144"/>
        <end position="238"/>
    </location>
</feature>
<feature type="non-terminal residue" evidence="2">
    <location>
        <position position="405"/>
    </location>
</feature>
<dbReference type="AlphaFoldDB" id="A0A3B0UQ39"/>
<dbReference type="Gene3D" id="3.40.50.150">
    <property type="entry name" value="Vaccinia Virus protein VP39"/>
    <property type="match status" value="1"/>
</dbReference>
<dbReference type="EMBL" id="UOEU01000413">
    <property type="protein sequence ID" value="VAW32998.1"/>
    <property type="molecule type" value="Genomic_DNA"/>
</dbReference>
<dbReference type="InterPro" id="IPR013216">
    <property type="entry name" value="Methyltransf_11"/>
</dbReference>
<dbReference type="GO" id="GO:0008757">
    <property type="term" value="F:S-adenosylmethionine-dependent methyltransferase activity"/>
    <property type="evidence" value="ECO:0007669"/>
    <property type="project" value="InterPro"/>
</dbReference>
<dbReference type="PANTHER" id="PTHR43861">
    <property type="entry name" value="TRANS-ACONITATE 2-METHYLTRANSFERASE-RELATED"/>
    <property type="match status" value="1"/>
</dbReference>
<protein>
    <recommendedName>
        <fullName evidence="1">Methyltransferase type 11 domain-containing protein</fullName>
    </recommendedName>
</protein>
<evidence type="ECO:0000259" key="1">
    <source>
        <dbReference type="Pfam" id="PF08241"/>
    </source>
</evidence>
<accession>A0A3B0UQ39</accession>
<gene>
    <name evidence="2" type="ORF">MNBD_CHLOROFLEXI01-276</name>
</gene>
<organism evidence="2">
    <name type="scientific">hydrothermal vent metagenome</name>
    <dbReference type="NCBI Taxonomy" id="652676"/>
    <lineage>
        <taxon>unclassified sequences</taxon>
        <taxon>metagenomes</taxon>
        <taxon>ecological metagenomes</taxon>
    </lineage>
</organism>
<dbReference type="InterPro" id="IPR029063">
    <property type="entry name" value="SAM-dependent_MTases_sf"/>
</dbReference>
<reference evidence="2" key="1">
    <citation type="submission" date="2018-06" db="EMBL/GenBank/DDBJ databases">
        <authorList>
            <person name="Zhirakovskaya E."/>
        </authorList>
    </citation>
    <scope>NUCLEOTIDE SEQUENCE</scope>
</reference>
<dbReference type="CDD" id="cd02440">
    <property type="entry name" value="AdoMet_MTases"/>
    <property type="match status" value="1"/>
</dbReference>